<proteinExistence type="predicted"/>
<name>A0A0K2TF10_LEPSM</name>
<keyword evidence="1" id="KW-1133">Transmembrane helix</keyword>
<reference evidence="2" key="1">
    <citation type="submission" date="2014-05" db="EMBL/GenBank/DDBJ databases">
        <authorList>
            <person name="Chronopoulou M."/>
        </authorList>
    </citation>
    <scope>NUCLEOTIDE SEQUENCE</scope>
    <source>
        <tissue evidence="2">Whole organism</tissue>
    </source>
</reference>
<organism evidence="2">
    <name type="scientific">Lepeophtheirus salmonis</name>
    <name type="common">Salmon louse</name>
    <name type="synonym">Caligus salmonis</name>
    <dbReference type="NCBI Taxonomy" id="72036"/>
    <lineage>
        <taxon>Eukaryota</taxon>
        <taxon>Metazoa</taxon>
        <taxon>Ecdysozoa</taxon>
        <taxon>Arthropoda</taxon>
        <taxon>Crustacea</taxon>
        <taxon>Multicrustacea</taxon>
        <taxon>Hexanauplia</taxon>
        <taxon>Copepoda</taxon>
        <taxon>Siphonostomatoida</taxon>
        <taxon>Caligidae</taxon>
        <taxon>Lepeophtheirus</taxon>
    </lineage>
</organism>
<keyword evidence="1" id="KW-0812">Transmembrane</keyword>
<evidence type="ECO:0000256" key="1">
    <source>
        <dbReference type="SAM" id="Phobius"/>
    </source>
</evidence>
<feature type="transmembrane region" description="Helical" evidence="1">
    <location>
        <begin position="7"/>
        <end position="30"/>
    </location>
</feature>
<keyword evidence="1" id="KW-0472">Membrane</keyword>
<protein>
    <submittedName>
        <fullName evidence="2">Uncharacterized protein</fullName>
    </submittedName>
</protein>
<dbReference type="EMBL" id="HACA01007253">
    <property type="protein sequence ID" value="CDW24614.1"/>
    <property type="molecule type" value="Transcribed_RNA"/>
</dbReference>
<feature type="transmembrane region" description="Helical" evidence="1">
    <location>
        <begin position="36"/>
        <end position="57"/>
    </location>
</feature>
<sequence length="61" mass="7313">MKPLGLISTFVWTPIKYLSLLYLNIVSYFFFYAHTAFINCICFPLEVNIILFWIWILKVYA</sequence>
<feature type="non-terminal residue" evidence="2">
    <location>
        <position position="61"/>
    </location>
</feature>
<dbReference type="EMBL" id="HACA01007252">
    <property type="protein sequence ID" value="CDW24613.1"/>
    <property type="molecule type" value="Transcribed_RNA"/>
</dbReference>
<evidence type="ECO:0000313" key="2">
    <source>
        <dbReference type="EMBL" id="CDW24613.1"/>
    </source>
</evidence>
<accession>A0A0K2TF10</accession>
<dbReference type="AlphaFoldDB" id="A0A0K2TF10"/>